<keyword evidence="1" id="KW-1133">Transmembrane helix</keyword>
<evidence type="ECO:0000313" key="3">
    <source>
        <dbReference type="Proteomes" id="UP000221165"/>
    </source>
</evidence>
<dbReference type="AlphaFoldDB" id="A0A2C6KMD9"/>
<evidence type="ECO:0008006" key="4">
    <source>
        <dbReference type="Google" id="ProtNLM"/>
    </source>
</evidence>
<keyword evidence="3" id="KW-1185">Reference proteome</keyword>
<evidence type="ECO:0000256" key="1">
    <source>
        <dbReference type="SAM" id="Phobius"/>
    </source>
</evidence>
<gene>
    <name evidence="2" type="ORF">CSUI_004508</name>
</gene>
<comment type="caution">
    <text evidence="2">The sequence shown here is derived from an EMBL/GenBank/DDBJ whole genome shotgun (WGS) entry which is preliminary data.</text>
</comment>
<dbReference type="GeneID" id="94427910"/>
<sequence length="68" mass="7804">EFFIERGVGEESVSRRPLSLSLLFLSPSLLLFVCVDTILIYMENYVHPRSCKKVGRTCIMKCLYCSLV</sequence>
<dbReference type="RefSeq" id="XP_067923320.1">
    <property type="nucleotide sequence ID" value="XM_068064699.1"/>
</dbReference>
<keyword evidence="1" id="KW-0812">Transmembrane</keyword>
<accession>A0A2C6KMD9</accession>
<reference evidence="2 3" key="1">
    <citation type="journal article" date="2017" name="Int. J. Parasitol.">
        <title>The genome of the protozoan parasite Cystoisospora suis and a reverse vaccinology approach to identify vaccine candidates.</title>
        <authorList>
            <person name="Palmieri N."/>
            <person name="Shrestha A."/>
            <person name="Ruttkowski B."/>
            <person name="Beck T."/>
            <person name="Vogl C."/>
            <person name="Tomley F."/>
            <person name="Blake D.P."/>
            <person name="Joachim A."/>
        </authorList>
    </citation>
    <scope>NUCLEOTIDE SEQUENCE [LARGE SCALE GENOMIC DNA]</scope>
    <source>
        <strain evidence="2 3">Wien I</strain>
    </source>
</reference>
<organism evidence="2 3">
    <name type="scientific">Cystoisospora suis</name>
    <dbReference type="NCBI Taxonomy" id="483139"/>
    <lineage>
        <taxon>Eukaryota</taxon>
        <taxon>Sar</taxon>
        <taxon>Alveolata</taxon>
        <taxon>Apicomplexa</taxon>
        <taxon>Conoidasida</taxon>
        <taxon>Coccidia</taxon>
        <taxon>Eucoccidiorida</taxon>
        <taxon>Eimeriorina</taxon>
        <taxon>Sarcocystidae</taxon>
        <taxon>Cystoisospora</taxon>
    </lineage>
</organism>
<feature type="transmembrane region" description="Helical" evidence="1">
    <location>
        <begin position="20"/>
        <end position="42"/>
    </location>
</feature>
<keyword evidence="1" id="KW-0472">Membrane</keyword>
<dbReference type="VEuPathDB" id="ToxoDB:CSUI_004508"/>
<proteinExistence type="predicted"/>
<feature type="non-terminal residue" evidence="2">
    <location>
        <position position="1"/>
    </location>
</feature>
<name>A0A2C6KMD9_9APIC</name>
<protein>
    <recommendedName>
        <fullName evidence="4">Transmembrane protein</fullName>
    </recommendedName>
</protein>
<dbReference type="Proteomes" id="UP000221165">
    <property type="component" value="Unassembled WGS sequence"/>
</dbReference>
<dbReference type="EMBL" id="MIGC01002118">
    <property type="protein sequence ID" value="PHJ21640.1"/>
    <property type="molecule type" value="Genomic_DNA"/>
</dbReference>
<evidence type="ECO:0000313" key="2">
    <source>
        <dbReference type="EMBL" id="PHJ21640.1"/>
    </source>
</evidence>